<dbReference type="Pfam" id="PF21680">
    <property type="entry name" value="GIDA_C_1st"/>
    <property type="match status" value="1"/>
</dbReference>
<dbReference type="Gene3D" id="6.10.250.2430">
    <property type="match status" value="1"/>
</dbReference>
<protein>
    <recommendedName>
        <fullName evidence="12">tRNA uridine 5-carboxymethylaminomethyl modification enzyme C-terminal subdomain domain-containing protein</fullName>
    </recommendedName>
</protein>
<dbReference type="GO" id="GO:0070899">
    <property type="term" value="P:mitochondrial tRNA wobble uridine modification"/>
    <property type="evidence" value="ECO:0007669"/>
    <property type="project" value="UniProtKB-ARBA"/>
</dbReference>
<evidence type="ECO:0000256" key="3">
    <source>
        <dbReference type="ARBA" id="ARBA00007653"/>
    </source>
</evidence>
<dbReference type="Gene3D" id="3.50.50.60">
    <property type="entry name" value="FAD/NAD(P)-binding domain"/>
    <property type="match status" value="2"/>
</dbReference>
<sequence>MLLVTKQIRKQTVTQRRHLTLTPEIFAKLSSQPLHPTIIVGAGHAGIEAATASARTGVITTLITPDLTKIEVDALDGVAPRIVDKAGIQFKVLNRTRGAAVWGYRAQIDRKMYLEEMQKFLKDYKNLKIEQGKVEDLIIDESQRVEDPNGRHIGKICGVVLDSGEFLRCEKVVITTGTFLSAEIHIGLESWPAGRIGETASYGLSGTFKDAGFRLGRLKTGTPPRISAKSVNYDKVFPEPGDEPPEPMSFLNDRPDIKDQLLCWSTFTTKPMHDLILNNLDKSIHIRETVKGPRYCPSIESKLIKFQDKEQHRVWLEPEGLDTDVMYPNGISCTMPADIQEQMLKLITGLEDVKMLQPGYGVEYDYIDPRELKQTLETKLIDGLYLAGQINGTTGYEEAAAQGIIAGINAGLSFLGKEPFKMSRSDGYIGVLIDDLITKGVDEPYRMFTSRSEFRVSVRADNADLRLTERGYNSGFVSEERWKSFSEDKKNYELGLQILKDFKLSSLKWNQSLGVHATISNDARMQSAFDILRYNKMDIDKLIPILNLPLFNSLSRRVKEKLTVDGNYQMHLKKEVEYIKAFNSDENLLLPTNYNYNTMGTLSNEAVNILNETKPETIGQARRIQGITPAAVFELYRISKKQGLTEYSAQQQVQQVPQYYQEQIPTEYIDPTGYQTSTTDHSSITNTPSPTHAQQVHQSQLQQAQQQTAQADQPYYVNAKQYHRILKRRVARARLEENLKIQRGRKPYLHESRHKHAMRRPRGQGGRFLTAAEIAEKDRLDKLEEIKRLAGGDDLSAVDDSIKQEM</sequence>
<comment type="similarity">
    <text evidence="3">Belongs to the MnmG family.</text>
</comment>
<dbReference type="STRING" id="983967.A0A1E4SX57"/>
<dbReference type="FunFam" id="3.50.50.60:FF:000002">
    <property type="entry name" value="tRNA uridine 5-carboxymethylaminomethyl modification enzyme MnmG"/>
    <property type="match status" value="1"/>
</dbReference>
<dbReference type="InterPro" id="IPR047001">
    <property type="entry name" value="MnmG_C_subdom"/>
</dbReference>
<evidence type="ECO:0000256" key="9">
    <source>
        <dbReference type="ARBA" id="ARBA00023242"/>
    </source>
</evidence>
<comment type="cofactor">
    <cofactor evidence="1">
        <name>FAD</name>
        <dbReference type="ChEBI" id="CHEBI:57692"/>
    </cofactor>
</comment>
<dbReference type="Pfam" id="PF13932">
    <property type="entry name" value="SAM_GIDA_C"/>
    <property type="match status" value="1"/>
</dbReference>
<comment type="subcellular location">
    <subcellularLocation>
        <location evidence="2">Nucleus</location>
    </subcellularLocation>
</comment>
<dbReference type="AlphaFoldDB" id="A0A1E4SX57"/>
<dbReference type="Pfam" id="PF01134">
    <property type="entry name" value="GIDA"/>
    <property type="match status" value="1"/>
</dbReference>
<accession>A0A1E4SX57</accession>
<feature type="region of interest" description="Disordered" evidence="11">
    <location>
        <begin position="671"/>
        <end position="709"/>
    </location>
</feature>
<dbReference type="Proteomes" id="UP000094801">
    <property type="component" value="Unassembled WGS sequence"/>
</dbReference>
<dbReference type="GO" id="GO:0005634">
    <property type="term" value="C:nucleus"/>
    <property type="evidence" value="ECO:0007669"/>
    <property type="project" value="UniProtKB-SubCell"/>
</dbReference>
<dbReference type="PANTHER" id="PTHR11806">
    <property type="entry name" value="GLUCOSE INHIBITED DIVISION PROTEIN A"/>
    <property type="match status" value="1"/>
</dbReference>
<dbReference type="SMART" id="SM01228">
    <property type="entry name" value="GIDA_assoc_3"/>
    <property type="match status" value="1"/>
</dbReference>
<evidence type="ECO:0000259" key="12">
    <source>
        <dbReference type="SMART" id="SM01228"/>
    </source>
</evidence>
<dbReference type="Pfam" id="PF02045">
    <property type="entry name" value="CBFB_NFYA"/>
    <property type="match status" value="1"/>
</dbReference>
<keyword evidence="9" id="KW-0539">Nucleus</keyword>
<keyword evidence="5" id="KW-0274">FAD</keyword>
<dbReference type="InterPro" id="IPR049312">
    <property type="entry name" value="GIDA_C_N"/>
</dbReference>
<dbReference type="InterPro" id="IPR040131">
    <property type="entry name" value="MnmG_N"/>
</dbReference>
<feature type="compositionally biased region" description="Polar residues" evidence="11">
    <location>
        <begin position="673"/>
        <end position="692"/>
    </location>
</feature>
<dbReference type="InterPro" id="IPR036188">
    <property type="entry name" value="FAD/NAD-bd_sf"/>
</dbReference>
<evidence type="ECO:0000256" key="10">
    <source>
        <dbReference type="ARBA" id="ARBA00054993"/>
    </source>
</evidence>
<dbReference type="InterPro" id="IPR020595">
    <property type="entry name" value="MnmG-rel_CS"/>
</dbReference>
<evidence type="ECO:0000256" key="4">
    <source>
        <dbReference type="ARBA" id="ARBA00022630"/>
    </source>
</evidence>
<evidence type="ECO:0000256" key="1">
    <source>
        <dbReference type="ARBA" id="ARBA00001974"/>
    </source>
</evidence>
<name>A0A1E4SX57_9ASCO</name>
<dbReference type="SUPFAM" id="SSF51905">
    <property type="entry name" value="FAD/NAD(P)-binding domain"/>
    <property type="match status" value="1"/>
</dbReference>
<reference evidence="14" key="1">
    <citation type="submission" date="2016-04" db="EMBL/GenBank/DDBJ databases">
        <title>Comparative genomics of biotechnologically important yeasts.</title>
        <authorList>
            <consortium name="DOE Joint Genome Institute"/>
            <person name="Riley R."/>
            <person name="Haridas S."/>
            <person name="Wolfe K.H."/>
            <person name="Lopes M.R."/>
            <person name="Hittinger C.T."/>
            <person name="Goker M."/>
            <person name="Salamov A."/>
            <person name="Wisecaver J."/>
            <person name="Long T.M."/>
            <person name="Aerts A.L."/>
            <person name="Barry K."/>
            <person name="Choi C."/>
            <person name="Clum A."/>
            <person name="Coughlan A.Y."/>
            <person name="Deshpande S."/>
            <person name="Douglass A.P."/>
            <person name="Hanson S.J."/>
            <person name="Klenk H.-P."/>
            <person name="Labutti K."/>
            <person name="Lapidus A."/>
            <person name="Lindquist E."/>
            <person name="Lipzen A."/>
            <person name="Meier-Kolthoff J.P."/>
            <person name="Ohm R.A."/>
            <person name="Otillar R.P."/>
            <person name="Pangilinan J."/>
            <person name="Peng Y."/>
            <person name="Rokas A."/>
            <person name="Rosa C.A."/>
            <person name="Scheuner C."/>
            <person name="Sibirny A.A."/>
            <person name="Slot J.C."/>
            <person name="Stielow J.B."/>
            <person name="Sun H."/>
            <person name="Kurtzman C.P."/>
            <person name="Blackwell M."/>
            <person name="Grigoriev I.V."/>
            <person name="Jeffries T.W."/>
        </authorList>
    </citation>
    <scope>NUCLEOTIDE SEQUENCE [LARGE SCALE GENOMIC DNA]</scope>
    <source>
        <strain evidence="14">NRRL YB-2248</strain>
    </source>
</reference>
<dbReference type="GO" id="GO:0003700">
    <property type="term" value="F:DNA-binding transcription factor activity"/>
    <property type="evidence" value="ECO:0007669"/>
    <property type="project" value="InterPro"/>
</dbReference>
<dbReference type="PROSITE" id="PS51152">
    <property type="entry name" value="NFYA_HAP2_2"/>
    <property type="match status" value="1"/>
</dbReference>
<dbReference type="GO" id="GO:0005739">
    <property type="term" value="C:mitochondrion"/>
    <property type="evidence" value="ECO:0007669"/>
    <property type="project" value="GOC"/>
</dbReference>
<dbReference type="NCBIfam" id="TIGR00136">
    <property type="entry name" value="mnmG_gidA"/>
    <property type="match status" value="1"/>
</dbReference>
<gene>
    <name evidence="13" type="ORF">CANARDRAFT_224555</name>
</gene>
<evidence type="ECO:0000256" key="11">
    <source>
        <dbReference type="SAM" id="MobiDB-lite"/>
    </source>
</evidence>
<evidence type="ECO:0000256" key="7">
    <source>
        <dbReference type="ARBA" id="ARBA00023125"/>
    </source>
</evidence>
<dbReference type="PRINTS" id="PR00616">
    <property type="entry name" value="CCAATSUBUNTB"/>
</dbReference>
<dbReference type="EMBL" id="KV453859">
    <property type="protein sequence ID" value="ODV84032.1"/>
    <property type="molecule type" value="Genomic_DNA"/>
</dbReference>
<dbReference type="InterPro" id="IPR044920">
    <property type="entry name" value="MnmG_C_subdom_sf"/>
</dbReference>
<evidence type="ECO:0000256" key="2">
    <source>
        <dbReference type="ARBA" id="ARBA00004123"/>
    </source>
</evidence>
<dbReference type="FunFam" id="1.10.150.570:FF:000001">
    <property type="entry name" value="tRNA uridine 5-carboxymethylaminomethyl modification enzyme MnmG"/>
    <property type="match status" value="1"/>
</dbReference>
<evidence type="ECO:0000313" key="13">
    <source>
        <dbReference type="EMBL" id="ODV84032.1"/>
    </source>
</evidence>
<comment type="function">
    <text evidence="10">Component of the MSS1-MTO1 complex that catalyzes the 5-carboxymethylaminomethyluridine (cmnm(5)U) modification at the 34th wobble position (U34) of mitochondrial tRNAs.</text>
</comment>
<dbReference type="SMART" id="SM00521">
    <property type="entry name" value="CBF"/>
    <property type="match status" value="1"/>
</dbReference>
<dbReference type="PROSITE" id="PS01281">
    <property type="entry name" value="GIDA_2"/>
    <property type="match status" value="1"/>
</dbReference>
<keyword evidence="4" id="KW-0285">Flavoprotein</keyword>
<dbReference type="OrthoDB" id="3329at2759"/>
<dbReference type="InterPro" id="IPR004416">
    <property type="entry name" value="MnmG"/>
</dbReference>
<evidence type="ECO:0000313" key="14">
    <source>
        <dbReference type="Proteomes" id="UP000094801"/>
    </source>
</evidence>
<dbReference type="GO" id="GO:0003677">
    <property type="term" value="F:DNA binding"/>
    <property type="evidence" value="ECO:0007669"/>
    <property type="project" value="UniProtKB-KW"/>
</dbReference>
<organism evidence="13 14">
    <name type="scientific">[Candida] arabinofermentans NRRL YB-2248</name>
    <dbReference type="NCBI Taxonomy" id="983967"/>
    <lineage>
        <taxon>Eukaryota</taxon>
        <taxon>Fungi</taxon>
        <taxon>Dikarya</taxon>
        <taxon>Ascomycota</taxon>
        <taxon>Saccharomycotina</taxon>
        <taxon>Pichiomycetes</taxon>
        <taxon>Pichiales</taxon>
        <taxon>Pichiaceae</taxon>
        <taxon>Ogataea</taxon>
        <taxon>Ogataea/Candida clade</taxon>
    </lineage>
</organism>
<dbReference type="GO" id="GO:0050660">
    <property type="term" value="F:flavin adenine dinucleotide binding"/>
    <property type="evidence" value="ECO:0007669"/>
    <property type="project" value="InterPro"/>
</dbReference>
<keyword evidence="14" id="KW-1185">Reference proteome</keyword>
<proteinExistence type="inferred from homology"/>
<keyword evidence="8" id="KW-0804">Transcription</keyword>
<dbReference type="Gene3D" id="1.10.150.570">
    <property type="entry name" value="GidA associated domain, C-terminal subdomain"/>
    <property type="match status" value="1"/>
</dbReference>
<dbReference type="InterPro" id="IPR002218">
    <property type="entry name" value="MnmG-rel"/>
</dbReference>
<dbReference type="GO" id="GO:0030488">
    <property type="term" value="P:tRNA methylation"/>
    <property type="evidence" value="ECO:0007669"/>
    <property type="project" value="TreeGrafter"/>
</dbReference>
<dbReference type="InterPro" id="IPR001289">
    <property type="entry name" value="NFYA"/>
</dbReference>
<evidence type="ECO:0000256" key="6">
    <source>
        <dbReference type="ARBA" id="ARBA00023015"/>
    </source>
</evidence>
<feature type="domain" description="tRNA uridine 5-carboxymethylaminomethyl modification enzyme C-terminal subdomain" evidence="12">
    <location>
        <begin position="566"/>
        <end position="637"/>
    </location>
</feature>
<dbReference type="PANTHER" id="PTHR11806:SF0">
    <property type="entry name" value="PROTEIN MTO1 HOMOLOG, MITOCHONDRIAL"/>
    <property type="match status" value="1"/>
</dbReference>
<dbReference type="InterPro" id="IPR026904">
    <property type="entry name" value="MnmG_C"/>
</dbReference>
<feature type="compositionally biased region" description="Low complexity" evidence="11">
    <location>
        <begin position="693"/>
        <end position="709"/>
    </location>
</feature>
<dbReference type="PROSITE" id="PS01280">
    <property type="entry name" value="GIDA_1"/>
    <property type="match status" value="1"/>
</dbReference>
<evidence type="ECO:0000256" key="8">
    <source>
        <dbReference type="ARBA" id="ARBA00023163"/>
    </source>
</evidence>
<evidence type="ECO:0000256" key="5">
    <source>
        <dbReference type="ARBA" id="ARBA00022827"/>
    </source>
</evidence>
<keyword evidence="7" id="KW-0238">DNA-binding</keyword>
<keyword evidence="6" id="KW-0805">Transcription regulation</keyword>